<dbReference type="RefSeq" id="WP_066405537.1">
    <property type="nucleotide sequence ID" value="NZ_CP011390.1"/>
</dbReference>
<dbReference type="PANTHER" id="PTHR30373">
    <property type="entry name" value="UPF0603 PROTEIN YGCG"/>
    <property type="match status" value="1"/>
</dbReference>
<feature type="signal peptide" evidence="2">
    <location>
        <begin position="1"/>
        <end position="33"/>
    </location>
</feature>
<feature type="chain" id="PRO_5008001286" description="TPM domain-containing protein" evidence="2">
    <location>
        <begin position="34"/>
        <end position="296"/>
    </location>
</feature>
<proteinExistence type="predicted"/>
<organism evidence="4 5">
    <name type="scientific">Flavisolibacter tropicus</name>
    <dbReference type="NCBI Taxonomy" id="1492898"/>
    <lineage>
        <taxon>Bacteria</taxon>
        <taxon>Pseudomonadati</taxon>
        <taxon>Bacteroidota</taxon>
        <taxon>Chitinophagia</taxon>
        <taxon>Chitinophagales</taxon>
        <taxon>Chitinophagaceae</taxon>
        <taxon>Flavisolibacter</taxon>
    </lineage>
</organism>
<reference evidence="5" key="1">
    <citation type="submission" date="2015-01" db="EMBL/GenBank/DDBJ databases">
        <title>Flavisolibacter sp./LCS9/ whole genome sequencing.</title>
        <authorList>
            <person name="Kim M.K."/>
            <person name="Srinivasan S."/>
            <person name="Lee J.-J."/>
        </authorList>
    </citation>
    <scope>NUCLEOTIDE SEQUENCE [LARGE SCALE GENOMIC DNA]</scope>
    <source>
        <strain evidence="5">LCS9</strain>
    </source>
</reference>
<dbReference type="PANTHER" id="PTHR30373:SF2">
    <property type="entry name" value="UPF0603 PROTEIN YGCG"/>
    <property type="match status" value="1"/>
</dbReference>
<accession>A0A172TWX6</accession>
<protein>
    <recommendedName>
        <fullName evidence="3">TPM domain-containing protein</fullName>
    </recommendedName>
</protein>
<dbReference type="Gene3D" id="3.10.310.50">
    <property type="match status" value="1"/>
</dbReference>
<keyword evidence="5" id="KW-1185">Reference proteome</keyword>
<dbReference type="EMBL" id="CP011390">
    <property type="protein sequence ID" value="ANE51468.1"/>
    <property type="molecule type" value="Genomic_DNA"/>
</dbReference>
<feature type="transmembrane region" description="Helical" evidence="1">
    <location>
        <begin position="211"/>
        <end position="232"/>
    </location>
</feature>
<sequence>MLTTRLLLTGYISTFRLCLAAILCLFFSLAATAQVPDPLPDTYVNDHTQLLTPAQIKDLNEQLYQVEQKTSIQVAILLINELPENMAIEDFARKVGNQWKVGNNYNGVVYVAVLGARRQRLEIARNLEGQIPDATAAAIIDQLVPYLRQQDYYQALATLIAQINYHLGTTEQPITDTVSQNYLSAYEEDIYDAERKERIAFEKEKAKYDHYGNIAIGFIIAGAVGFCIWAWWYKKRYVRKNTVNGVYIGIGSSYYTSLYGTNDSSRSSGGGSSGFGGWGGGGGGGGFSGGGASGSW</sequence>
<keyword evidence="1" id="KW-0472">Membrane</keyword>
<dbReference type="KEGG" id="fla:SY85_14100"/>
<dbReference type="InterPro" id="IPR007621">
    <property type="entry name" value="TPM_dom"/>
</dbReference>
<feature type="domain" description="TPM" evidence="3">
    <location>
        <begin position="44"/>
        <end position="163"/>
    </location>
</feature>
<keyword evidence="2" id="KW-0732">Signal</keyword>
<evidence type="ECO:0000259" key="3">
    <source>
        <dbReference type="Pfam" id="PF04536"/>
    </source>
</evidence>
<evidence type="ECO:0000313" key="5">
    <source>
        <dbReference type="Proteomes" id="UP000077177"/>
    </source>
</evidence>
<keyword evidence="1" id="KW-1133">Transmembrane helix</keyword>
<keyword evidence="1" id="KW-0812">Transmembrane</keyword>
<dbReference type="Pfam" id="PF04536">
    <property type="entry name" value="TPM_phosphatase"/>
    <property type="match status" value="1"/>
</dbReference>
<gene>
    <name evidence="4" type="ORF">SY85_14100</name>
</gene>
<evidence type="ECO:0000313" key="4">
    <source>
        <dbReference type="EMBL" id="ANE51468.1"/>
    </source>
</evidence>
<reference evidence="4 5" key="2">
    <citation type="journal article" date="2016" name="Int. J. Syst. Evol. Microbiol.">
        <title>Flavisolibacter tropicus sp. nov., isolated from tropical soil.</title>
        <authorList>
            <person name="Lee J.J."/>
            <person name="Kang M.S."/>
            <person name="Kim G.S."/>
            <person name="Lee C.S."/>
            <person name="Lim S."/>
            <person name="Lee J."/>
            <person name="Roh S.H."/>
            <person name="Kang H."/>
            <person name="Ha J.M."/>
            <person name="Bae S."/>
            <person name="Jung H.Y."/>
            <person name="Kim M.K."/>
        </authorList>
    </citation>
    <scope>NUCLEOTIDE SEQUENCE [LARGE SCALE GENOMIC DNA]</scope>
    <source>
        <strain evidence="4 5">LCS9</strain>
    </source>
</reference>
<dbReference type="AlphaFoldDB" id="A0A172TWX6"/>
<evidence type="ECO:0000256" key="1">
    <source>
        <dbReference type="SAM" id="Phobius"/>
    </source>
</evidence>
<dbReference type="Proteomes" id="UP000077177">
    <property type="component" value="Chromosome"/>
</dbReference>
<name>A0A172TWX6_9BACT</name>
<evidence type="ECO:0000256" key="2">
    <source>
        <dbReference type="SAM" id="SignalP"/>
    </source>
</evidence>
<dbReference type="OrthoDB" id="797162at2"/>
<dbReference type="STRING" id="1492898.SY85_14100"/>